<dbReference type="Proteomes" id="UP000249495">
    <property type="component" value="Chromosome 1"/>
</dbReference>
<gene>
    <name evidence="7" type="ORF">NCTC12278_01679</name>
</gene>
<feature type="transmembrane region" description="Helical" evidence="6">
    <location>
        <begin position="117"/>
        <end position="133"/>
    </location>
</feature>
<dbReference type="RefSeq" id="WP_018030646.1">
    <property type="nucleotide sequence ID" value="NZ_JBCLUB010000005.1"/>
</dbReference>
<comment type="subcellular location">
    <subcellularLocation>
        <location evidence="1">Cell membrane</location>
        <topology evidence="1">Multi-pass membrane protein</topology>
    </subcellularLocation>
</comment>
<organism evidence="7 8">
    <name type="scientific">Streptococcus ferus</name>
    <dbReference type="NCBI Taxonomy" id="1345"/>
    <lineage>
        <taxon>Bacteria</taxon>
        <taxon>Bacillati</taxon>
        <taxon>Bacillota</taxon>
        <taxon>Bacilli</taxon>
        <taxon>Lactobacillales</taxon>
        <taxon>Streptococcaceae</taxon>
        <taxon>Streptococcus</taxon>
    </lineage>
</organism>
<name>A0A2X3Y2N3_9STRE</name>
<feature type="transmembrane region" description="Helical" evidence="6">
    <location>
        <begin position="76"/>
        <end position="105"/>
    </location>
</feature>
<evidence type="ECO:0000256" key="5">
    <source>
        <dbReference type="ARBA" id="ARBA00023136"/>
    </source>
</evidence>
<keyword evidence="2" id="KW-1003">Cell membrane</keyword>
<evidence type="ECO:0000256" key="1">
    <source>
        <dbReference type="ARBA" id="ARBA00004651"/>
    </source>
</evidence>
<proteinExistence type="predicted"/>
<dbReference type="OrthoDB" id="1653617at2"/>
<evidence type="ECO:0000256" key="4">
    <source>
        <dbReference type="ARBA" id="ARBA00022989"/>
    </source>
</evidence>
<evidence type="ECO:0000256" key="3">
    <source>
        <dbReference type="ARBA" id="ARBA00022692"/>
    </source>
</evidence>
<reference evidence="7 8" key="1">
    <citation type="submission" date="2018-06" db="EMBL/GenBank/DDBJ databases">
        <authorList>
            <consortium name="Pathogen Informatics"/>
            <person name="Doyle S."/>
        </authorList>
    </citation>
    <scope>NUCLEOTIDE SEQUENCE [LARGE SCALE GENOMIC DNA]</scope>
    <source>
        <strain evidence="7 8">NCTC12278</strain>
    </source>
</reference>
<sequence>MKLLKKYKFDIKKFKLGMRTAKSGFAVFLVLLLFGLFGWKGLQIGALTAVFSLREDFDKSVHFGASRVVGNSIGGFYALVFYVLNVFFHGQFWVVVVFVPILTMLTIMTNVAMDNKPGIIGGVSALLIISLSIPAHETIFYVFARVFETFMGVFIAILVNSDFERLIGYVNKKKKDEK</sequence>
<keyword evidence="4 6" id="KW-1133">Transmembrane helix</keyword>
<keyword evidence="3 6" id="KW-0812">Transmembrane</keyword>
<evidence type="ECO:0000313" key="8">
    <source>
        <dbReference type="Proteomes" id="UP000249495"/>
    </source>
</evidence>
<dbReference type="EMBL" id="LS483343">
    <property type="protein sequence ID" value="SQF41082.1"/>
    <property type="molecule type" value="Genomic_DNA"/>
</dbReference>
<dbReference type="KEGG" id="sfer:NCTC12278_01679"/>
<dbReference type="AlphaFoldDB" id="A0A2X3Y2N3"/>
<evidence type="ECO:0000256" key="6">
    <source>
        <dbReference type="SAM" id="Phobius"/>
    </source>
</evidence>
<dbReference type="Pfam" id="PF06081">
    <property type="entry name" value="ArAE_1"/>
    <property type="match status" value="1"/>
</dbReference>
<dbReference type="STRING" id="1123303.GCA_000372425_01325"/>
<dbReference type="GO" id="GO:0005886">
    <property type="term" value="C:plasma membrane"/>
    <property type="evidence" value="ECO:0007669"/>
    <property type="project" value="UniProtKB-SubCell"/>
</dbReference>
<evidence type="ECO:0000313" key="7">
    <source>
        <dbReference type="EMBL" id="SQF41082.1"/>
    </source>
</evidence>
<evidence type="ECO:0000256" key="2">
    <source>
        <dbReference type="ARBA" id="ARBA00022475"/>
    </source>
</evidence>
<keyword evidence="8" id="KW-1185">Reference proteome</keyword>
<protein>
    <submittedName>
        <fullName evidence="7">Predicted membrane protein</fullName>
    </submittedName>
</protein>
<keyword evidence="5 6" id="KW-0472">Membrane</keyword>
<dbReference type="InterPro" id="IPR010343">
    <property type="entry name" value="ArAE_1"/>
</dbReference>
<accession>A0A2X3Y2N3</accession>